<dbReference type="PANTHER" id="PTHR24220:SF470">
    <property type="entry name" value="CELL DIVISION ATP-BINDING PROTEIN FTSE"/>
    <property type="match status" value="1"/>
</dbReference>
<gene>
    <name evidence="9" type="primary">ftsE</name>
    <name evidence="11" type="ordered locus">Nther_2196</name>
</gene>
<evidence type="ECO:0000256" key="9">
    <source>
        <dbReference type="RuleBase" id="RU365094"/>
    </source>
</evidence>
<evidence type="ECO:0000259" key="10">
    <source>
        <dbReference type="PROSITE" id="PS50893"/>
    </source>
</evidence>
<name>B2A7Z0_NATTJ</name>
<comment type="function">
    <text evidence="9">Part of the ABC transporter FtsEX involved in cellular division.</text>
</comment>
<evidence type="ECO:0000256" key="5">
    <source>
        <dbReference type="ARBA" id="ARBA00022741"/>
    </source>
</evidence>
<evidence type="ECO:0000313" key="12">
    <source>
        <dbReference type="Proteomes" id="UP000001683"/>
    </source>
</evidence>
<dbReference type="HOGENOM" id="CLU_000604_1_22_9"/>
<dbReference type="Gene3D" id="3.40.50.300">
    <property type="entry name" value="P-loop containing nucleotide triphosphate hydrolases"/>
    <property type="match status" value="1"/>
</dbReference>
<dbReference type="InParanoid" id="B2A7Z0"/>
<dbReference type="InterPro" id="IPR017871">
    <property type="entry name" value="ABC_transporter-like_CS"/>
</dbReference>
<reference evidence="11 12" key="1">
    <citation type="submission" date="2008-04" db="EMBL/GenBank/DDBJ databases">
        <title>Complete sequence of chromosome of Natranaerobius thermophilus JW/NM-WN-LF.</title>
        <authorList>
            <consortium name="US DOE Joint Genome Institute"/>
            <person name="Copeland A."/>
            <person name="Lucas S."/>
            <person name="Lapidus A."/>
            <person name="Glavina del Rio T."/>
            <person name="Dalin E."/>
            <person name="Tice H."/>
            <person name="Bruce D."/>
            <person name="Goodwin L."/>
            <person name="Pitluck S."/>
            <person name="Chertkov O."/>
            <person name="Brettin T."/>
            <person name="Detter J.C."/>
            <person name="Han C."/>
            <person name="Kuske C.R."/>
            <person name="Schmutz J."/>
            <person name="Larimer F."/>
            <person name="Land M."/>
            <person name="Hauser L."/>
            <person name="Kyrpides N."/>
            <person name="Lykidis A."/>
            <person name="Mesbah N.M."/>
            <person name="Wiegel J."/>
        </authorList>
    </citation>
    <scope>NUCLEOTIDE SEQUENCE [LARGE SCALE GENOMIC DNA]</scope>
    <source>
        <strain evidence="12">ATCC BAA-1301 / DSM 18059 / JW/NM-WN-LF</strain>
    </source>
</reference>
<evidence type="ECO:0000256" key="4">
    <source>
        <dbReference type="ARBA" id="ARBA00022618"/>
    </source>
</evidence>
<dbReference type="GO" id="GO:0005524">
    <property type="term" value="F:ATP binding"/>
    <property type="evidence" value="ECO:0007669"/>
    <property type="project" value="UniProtKB-UniRule"/>
</dbReference>
<keyword evidence="7 9" id="KW-0472">Membrane</keyword>
<dbReference type="PANTHER" id="PTHR24220">
    <property type="entry name" value="IMPORT ATP-BINDING PROTEIN"/>
    <property type="match status" value="1"/>
</dbReference>
<dbReference type="SUPFAM" id="SSF52540">
    <property type="entry name" value="P-loop containing nucleoside triphosphate hydrolases"/>
    <property type="match status" value="1"/>
</dbReference>
<comment type="subunit">
    <text evidence="9">Homodimer. Forms a membrane-associated complex with FtsX.</text>
</comment>
<dbReference type="InterPro" id="IPR003439">
    <property type="entry name" value="ABC_transporter-like_ATP-bd"/>
</dbReference>
<dbReference type="PROSITE" id="PS50893">
    <property type="entry name" value="ABC_TRANSPORTER_2"/>
    <property type="match status" value="1"/>
</dbReference>
<evidence type="ECO:0000256" key="8">
    <source>
        <dbReference type="ARBA" id="ARBA00023306"/>
    </source>
</evidence>
<dbReference type="eggNOG" id="COG2884">
    <property type="taxonomic scope" value="Bacteria"/>
</dbReference>
<keyword evidence="8 9" id="KW-0131">Cell cycle</keyword>
<comment type="subcellular location">
    <subcellularLocation>
        <location evidence="9">Cell membrane</location>
        <topology evidence="9">Peripheral membrane protein</topology>
        <orientation evidence="9">Cytoplasmic side</orientation>
    </subcellularLocation>
</comment>
<organism evidence="11 12">
    <name type="scientific">Natranaerobius thermophilus (strain ATCC BAA-1301 / DSM 18059 / JW/NM-WN-LF)</name>
    <dbReference type="NCBI Taxonomy" id="457570"/>
    <lineage>
        <taxon>Bacteria</taxon>
        <taxon>Bacillati</taxon>
        <taxon>Bacillota</taxon>
        <taxon>Clostridia</taxon>
        <taxon>Natranaerobiales</taxon>
        <taxon>Natranaerobiaceae</taxon>
        <taxon>Natranaerobius</taxon>
    </lineage>
</organism>
<keyword evidence="5 9" id="KW-0547">Nucleotide-binding</keyword>
<sequence>MIEMFGVSKYYDKNVEALKDINIKIDKGEFVFIVGPSGAGKSTFIKMLYREVLPSTGRVVVNGWDVTKMKRRQIPRLRRSIGVVFQDYHLLPDRTVSENVAFAMRVVEAAPRDIKTKVPKLLDMVGLSHRKDYIVSKLSGGEKQRAAIARALVNQPSLLITDEPTGNLDPETSQEIMELLQKINLQGTTVIMATHDREIVDRLKQRVVRIDDGQIVRDMVRGGYGYEV</sequence>
<dbReference type="KEGG" id="nth:Nther_2196"/>
<evidence type="ECO:0000256" key="1">
    <source>
        <dbReference type="ARBA" id="ARBA00005417"/>
    </source>
</evidence>
<comment type="similarity">
    <text evidence="1 9">Belongs to the ABC transporter superfamily.</text>
</comment>
<dbReference type="InterPro" id="IPR027417">
    <property type="entry name" value="P-loop_NTPase"/>
</dbReference>
<dbReference type="GO" id="GO:0022857">
    <property type="term" value="F:transmembrane transporter activity"/>
    <property type="evidence" value="ECO:0007669"/>
    <property type="project" value="TreeGrafter"/>
</dbReference>
<accession>B2A7Z0</accession>
<dbReference type="InterPro" id="IPR015854">
    <property type="entry name" value="ABC_transpr_LolD-like"/>
</dbReference>
<evidence type="ECO:0000256" key="7">
    <source>
        <dbReference type="ARBA" id="ARBA00023136"/>
    </source>
</evidence>
<keyword evidence="6 9" id="KW-0067">ATP-binding</keyword>
<reference evidence="11 12" key="2">
    <citation type="journal article" date="2011" name="J. Bacteriol.">
        <title>Complete genome sequence of the anaerobic, halophilic alkalithermophile Natranaerobius thermophilus JW/NM-WN-LF.</title>
        <authorList>
            <person name="Zhao B."/>
            <person name="Mesbah N.M."/>
            <person name="Dalin E."/>
            <person name="Goodwin L."/>
            <person name="Nolan M."/>
            <person name="Pitluck S."/>
            <person name="Chertkov O."/>
            <person name="Brettin T.S."/>
            <person name="Han J."/>
            <person name="Larimer F.W."/>
            <person name="Land M.L."/>
            <person name="Hauser L."/>
            <person name="Kyrpides N."/>
            <person name="Wiegel J."/>
        </authorList>
    </citation>
    <scope>NUCLEOTIDE SEQUENCE [LARGE SCALE GENOMIC DNA]</scope>
    <source>
        <strain evidence="12">ATCC BAA-1301 / DSM 18059 / JW/NM-WN-LF</strain>
    </source>
</reference>
<evidence type="ECO:0000256" key="6">
    <source>
        <dbReference type="ARBA" id="ARBA00022840"/>
    </source>
</evidence>
<dbReference type="EMBL" id="CP001034">
    <property type="protein sequence ID" value="ACB85762.1"/>
    <property type="molecule type" value="Genomic_DNA"/>
</dbReference>
<proteinExistence type="inferred from homology"/>
<feature type="domain" description="ABC transporter" evidence="10">
    <location>
        <begin position="2"/>
        <end position="228"/>
    </location>
</feature>
<dbReference type="GO" id="GO:0016887">
    <property type="term" value="F:ATP hydrolysis activity"/>
    <property type="evidence" value="ECO:0007669"/>
    <property type="project" value="InterPro"/>
</dbReference>
<dbReference type="Pfam" id="PF00005">
    <property type="entry name" value="ABC_tran"/>
    <property type="match status" value="1"/>
</dbReference>
<dbReference type="SMART" id="SM00382">
    <property type="entry name" value="AAA"/>
    <property type="match status" value="1"/>
</dbReference>
<dbReference type="NCBIfam" id="TIGR02673">
    <property type="entry name" value="FtsE"/>
    <property type="match status" value="1"/>
</dbReference>
<dbReference type="STRING" id="457570.Nther_2196"/>
<dbReference type="InterPro" id="IPR003593">
    <property type="entry name" value="AAA+_ATPase"/>
</dbReference>
<evidence type="ECO:0000256" key="2">
    <source>
        <dbReference type="ARBA" id="ARBA00020019"/>
    </source>
</evidence>
<dbReference type="FunCoup" id="B2A7Z0">
    <property type="interactions" value="112"/>
</dbReference>
<dbReference type="AlphaFoldDB" id="B2A7Z0"/>
<dbReference type="GO" id="GO:0005886">
    <property type="term" value="C:plasma membrane"/>
    <property type="evidence" value="ECO:0007669"/>
    <property type="project" value="UniProtKB-SubCell"/>
</dbReference>
<dbReference type="FunFam" id="3.40.50.300:FF:000056">
    <property type="entry name" value="Cell division ATP-binding protein FtsE"/>
    <property type="match status" value="1"/>
</dbReference>
<dbReference type="GO" id="GO:0051301">
    <property type="term" value="P:cell division"/>
    <property type="evidence" value="ECO:0007669"/>
    <property type="project" value="UniProtKB-UniRule"/>
</dbReference>
<keyword evidence="4 9" id="KW-0132">Cell division</keyword>
<keyword evidence="3 9" id="KW-1003">Cell membrane</keyword>
<dbReference type="PROSITE" id="PS00211">
    <property type="entry name" value="ABC_TRANSPORTER_1"/>
    <property type="match status" value="1"/>
</dbReference>
<evidence type="ECO:0000256" key="3">
    <source>
        <dbReference type="ARBA" id="ARBA00022475"/>
    </source>
</evidence>
<keyword evidence="12" id="KW-1185">Reference proteome</keyword>
<dbReference type="Proteomes" id="UP000001683">
    <property type="component" value="Chromosome"/>
</dbReference>
<evidence type="ECO:0000313" key="11">
    <source>
        <dbReference type="EMBL" id="ACB85762.1"/>
    </source>
</evidence>
<dbReference type="InterPro" id="IPR005286">
    <property type="entry name" value="Cell_div_FtsE"/>
</dbReference>
<protein>
    <recommendedName>
        <fullName evidence="2 9">Cell division ATP-binding protein FtsE</fullName>
    </recommendedName>
</protein>